<evidence type="ECO:0000256" key="8">
    <source>
        <dbReference type="ARBA" id="ARBA00023237"/>
    </source>
</evidence>
<dbReference type="RefSeq" id="WP_046952974.1">
    <property type="nucleotide sequence ID" value="NZ_LCTK01000015.1"/>
</dbReference>
<evidence type="ECO:0000256" key="2">
    <source>
        <dbReference type="ARBA" id="ARBA00022448"/>
    </source>
</evidence>
<dbReference type="InterPro" id="IPR037066">
    <property type="entry name" value="Plug_dom_sf"/>
</dbReference>
<dbReference type="PANTHER" id="PTHR30442">
    <property type="entry name" value="IRON III DICITRATE TRANSPORT PROTEIN FECA"/>
    <property type="match status" value="1"/>
</dbReference>
<comment type="caution">
    <text evidence="13">The sequence shown here is derived from an EMBL/GenBank/DDBJ whole genome shotgun (WGS) entry which is preliminary data.</text>
</comment>
<comment type="similarity">
    <text evidence="9">Belongs to the TonB-dependent receptor family.</text>
</comment>
<dbReference type="EMBL" id="LCTK01000015">
    <property type="protein sequence ID" value="KKZ58957.1"/>
    <property type="molecule type" value="Genomic_DNA"/>
</dbReference>
<keyword evidence="13" id="KW-0675">Receptor</keyword>
<keyword evidence="2" id="KW-0813">Transport</keyword>
<evidence type="ECO:0000256" key="1">
    <source>
        <dbReference type="ARBA" id="ARBA00004571"/>
    </source>
</evidence>
<evidence type="ECO:0000256" key="10">
    <source>
        <dbReference type="SAM" id="SignalP"/>
    </source>
</evidence>
<dbReference type="Pfam" id="PF00593">
    <property type="entry name" value="TonB_dep_Rec_b-barrel"/>
    <property type="match status" value="1"/>
</dbReference>
<evidence type="ECO:0000256" key="3">
    <source>
        <dbReference type="ARBA" id="ARBA00022452"/>
    </source>
</evidence>
<dbReference type="Gene3D" id="2.170.130.10">
    <property type="entry name" value="TonB-dependent receptor, plug domain"/>
    <property type="match status" value="1"/>
</dbReference>
<evidence type="ECO:0000256" key="4">
    <source>
        <dbReference type="ARBA" id="ARBA00022692"/>
    </source>
</evidence>
<feature type="domain" description="TonB-dependent receptor plug" evidence="12">
    <location>
        <begin position="57"/>
        <end position="149"/>
    </location>
</feature>
<accession>A0A0M3G9K7</accession>
<dbReference type="GO" id="GO:0033214">
    <property type="term" value="P:siderophore-iron import into cell"/>
    <property type="evidence" value="ECO:0007669"/>
    <property type="project" value="TreeGrafter"/>
</dbReference>
<name>A0A0M3G9K7_HAEHA</name>
<dbReference type="Proteomes" id="UP000034750">
    <property type="component" value="Unassembled WGS sequence"/>
</dbReference>
<evidence type="ECO:0000259" key="11">
    <source>
        <dbReference type="Pfam" id="PF00593"/>
    </source>
</evidence>
<keyword evidence="7 9" id="KW-0472">Membrane</keyword>
<keyword evidence="6 9" id="KW-0798">TonB box</keyword>
<dbReference type="InterPro" id="IPR000531">
    <property type="entry name" value="Beta-barrel_TonB"/>
</dbReference>
<dbReference type="GO" id="GO:0009279">
    <property type="term" value="C:cell outer membrane"/>
    <property type="evidence" value="ECO:0007669"/>
    <property type="project" value="UniProtKB-SubCell"/>
</dbReference>
<evidence type="ECO:0000256" key="9">
    <source>
        <dbReference type="RuleBase" id="RU003357"/>
    </source>
</evidence>
<reference evidence="13 14" key="1">
    <citation type="submission" date="2015-05" db="EMBL/GenBank/DDBJ databases">
        <title>Comparative analyses of the lipooligosaccharides from nottypeable Haemophilus influenzae and Haemophilus haemolyticus.</title>
        <authorList>
            <person name="Post D.M.B."/>
            <person name="Ketterer M.R."/>
            <person name="Coffin J.E."/>
            <person name="Reinders L.M."/>
            <person name="Munson R.S.Jr."/>
            <person name="Bair T.B."/>
            <person name="Murphy T.F."/>
            <person name="Foster E."/>
            <person name="Gibson B.W."/>
            <person name="Apicella M.A."/>
        </authorList>
    </citation>
    <scope>NUCLEOTIDE SEQUENCE [LARGE SCALE GENOMIC DNA]</scope>
    <source>
        <strain evidence="13 14">11P18</strain>
    </source>
</reference>
<feature type="signal peptide" evidence="10">
    <location>
        <begin position="1"/>
        <end position="22"/>
    </location>
</feature>
<dbReference type="PATRIC" id="fig|726.54.peg.703"/>
<evidence type="ECO:0000313" key="14">
    <source>
        <dbReference type="Proteomes" id="UP000034750"/>
    </source>
</evidence>
<evidence type="ECO:0000313" key="13">
    <source>
        <dbReference type="EMBL" id="KKZ58957.1"/>
    </source>
</evidence>
<protein>
    <submittedName>
        <fullName evidence="13">TonB-dependent receptor</fullName>
    </submittedName>
</protein>
<evidence type="ECO:0000256" key="6">
    <source>
        <dbReference type="ARBA" id="ARBA00023077"/>
    </source>
</evidence>
<keyword evidence="8" id="KW-0998">Cell outer membrane</keyword>
<gene>
    <name evidence="13" type="ORF">AAX18_03520</name>
</gene>
<dbReference type="InterPro" id="IPR039426">
    <property type="entry name" value="TonB-dep_rcpt-like"/>
</dbReference>
<dbReference type="PROSITE" id="PS01156">
    <property type="entry name" value="TONB_DEPENDENT_REC_2"/>
    <property type="match status" value="1"/>
</dbReference>
<evidence type="ECO:0000256" key="7">
    <source>
        <dbReference type="ARBA" id="ARBA00023136"/>
    </source>
</evidence>
<proteinExistence type="inferred from homology"/>
<keyword evidence="4" id="KW-0812">Transmembrane</keyword>
<sequence>MKHKFSFMLCPLTLLIHQSIYASPQINQLDTISVLGTSESKAEAGKDKMFSENQVTEYKSKKEIETYKGHSVADLLTGTTGVYSGDARNSGALDPNIRGVQGQGRIPVLVDGTEQAITVWRGFAGVSNRNYLDPFLISSVSVEKGPNLNRTLDSGAAGTIRLSTLEPDDIIKKGEKFGIEFKAETANNSIKQRGYPISIGVDYRSLEHPEDVTAGEYAAYFKTSDRYPARSQGRNKFFKDNAYRLAVATKDEHFEGLLSYAYRSKGNYFSGGHGGHNYGEGMTIWDYDKIHNFGSNYTTDDPYIPWIATVYTPKKEVPNTSFESKSYLGKATFKFNDETKLKFGVRHSDMTYGEIMPSRLWQTGYQQGTVLQWPLANVKQTAVDTHFEYNPQNNRWINFAFGAYAVFNKAKTNTSGASPADVLARDNDFNSKGLNISGKPAPCYPGEACYNENYLRAVSEYMKRVQEEWRKYYTSNTKTPNLYGLFNTQEAQAQWAKDNHYGVNASNRFELHKKLNLDVMAAYKWEDLNSTNVYAQKLGDVKKLCNANEGGFGNGSKEHSQIYCNSIENYVSGERMGKRKELNIGFNFQYNPVDWLILDAGAKYTHYKSRDDGLIKLLQDKMREDVKYGGEILLEVVKRHKITQEMVDEYNKYKKSRKEYNKALDYYNKKEYEFTKEYRPNQPDDKDSTKYCELEEDGTCDINDEGGFALNDKYYEDYEIYRKKEKEYVENKLKENNITKPEEPKDVNIDSMILDIIDNNKEKKETFSIKRNAYGKFDLESNQAAKQLIQDKLTEEQYNAYTGKMEKVIKRVNSEINKITPTLEQWEKMKKAQRTAHAWSTSFGITAFITDNIRLYTRYTETKRMPSIFEDTIGYSLDAITPLYKRKPEHSKNIEIGYVHDLKGFLPNARRADVRLNYFHNLTKNIFDRDSNYTLQQFDKRILSGIEFQSRYDQGNLFATLGVVYNLKNKFCDNSFEIFNYDENQGVSKKIPYCVNGGNGSGYLKNTILPKYSITANLGLRFLDEKLELGSRWLYHSQVKDTRAKSLRKAGITWASGETNRWNPVLVVDAYINYRVNDNFTIELVGTNLTDRYYLDPITRSTMPAPGRTIKLGMTARF</sequence>
<dbReference type="InterPro" id="IPR012910">
    <property type="entry name" value="Plug_dom"/>
</dbReference>
<evidence type="ECO:0000256" key="5">
    <source>
        <dbReference type="ARBA" id="ARBA00022729"/>
    </source>
</evidence>
<dbReference type="AlphaFoldDB" id="A0A0M3G9K7"/>
<dbReference type="SUPFAM" id="SSF56935">
    <property type="entry name" value="Porins"/>
    <property type="match status" value="1"/>
</dbReference>
<feature type="chain" id="PRO_5005655404" evidence="10">
    <location>
        <begin position="23"/>
        <end position="1118"/>
    </location>
</feature>
<dbReference type="Pfam" id="PF07715">
    <property type="entry name" value="Plug"/>
    <property type="match status" value="1"/>
</dbReference>
<feature type="domain" description="TonB-dependent receptor-like beta-barrel" evidence="11">
    <location>
        <begin position="831"/>
        <end position="1089"/>
    </location>
</feature>
<evidence type="ECO:0000259" key="12">
    <source>
        <dbReference type="Pfam" id="PF07715"/>
    </source>
</evidence>
<dbReference type="InterPro" id="IPR010917">
    <property type="entry name" value="TonB_rcpt_CS"/>
</dbReference>
<keyword evidence="5 10" id="KW-0732">Signal</keyword>
<comment type="subcellular location">
    <subcellularLocation>
        <location evidence="1">Cell outer membrane</location>
        <topology evidence="1">Multi-pass membrane protein</topology>
    </subcellularLocation>
</comment>
<dbReference type="PANTHER" id="PTHR30442:SF0">
    <property type="entry name" value="FE(3+) DICITRATE TRANSPORT PROTEIN FECA"/>
    <property type="match status" value="1"/>
</dbReference>
<keyword evidence="3" id="KW-1134">Transmembrane beta strand</keyword>
<dbReference type="InterPro" id="IPR036942">
    <property type="entry name" value="Beta-barrel_TonB_sf"/>
</dbReference>
<organism evidence="13 14">
    <name type="scientific">Haemophilus haemolyticus</name>
    <dbReference type="NCBI Taxonomy" id="726"/>
    <lineage>
        <taxon>Bacteria</taxon>
        <taxon>Pseudomonadati</taxon>
        <taxon>Pseudomonadota</taxon>
        <taxon>Gammaproteobacteria</taxon>
        <taxon>Pasteurellales</taxon>
        <taxon>Pasteurellaceae</taxon>
        <taxon>Haemophilus</taxon>
    </lineage>
</organism>
<dbReference type="Gene3D" id="2.40.170.20">
    <property type="entry name" value="TonB-dependent receptor, beta-barrel domain"/>
    <property type="match status" value="2"/>
</dbReference>